<reference evidence="1 2" key="1">
    <citation type="submission" date="2016-03" db="EMBL/GenBank/DDBJ databases">
        <authorList>
            <person name="Devillers H."/>
        </authorList>
    </citation>
    <scope>NUCLEOTIDE SEQUENCE [LARGE SCALE GENOMIC DNA]</scope>
    <source>
        <strain evidence="1">CBS 11717</strain>
    </source>
</reference>
<evidence type="ECO:0000313" key="2">
    <source>
        <dbReference type="Proteomes" id="UP000191024"/>
    </source>
</evidence>
<evidence type="ECO:0000313" key="1">
    <source>
        <dbReference type="EMBL" id="SCV01562.1"/>
    </source>
</evidence>
<keyword evidence="2" id="KW-1185">Reference proteome</keyword>
<accession>A0A1G4KBB5</accession>
<organism evidence="1 2">
    <name type="scientific">Lachancea mirantina</name>
    <dbReference type="NCBI Taxonomy" id="1230905"/>
    <lineage>
        <taxon>Eukaryota</taxon>
        <taxon>Fungi</taxon>
        <taxon>Dikarya</taxon>
        <taxon>Ascomycota</taxon>
        <taxon>Saccharomycotina</taxon>
        <taxon>Saccharomycetes</taxon>
        <taxon>Saccharomycetales</taxon>
        <taxon>Saccharomycetaceae</taxon>
        <taxon>Lachancea</taxon>
    </lineage>
</organism>
<dbReference type="AlphaFoldDB" id="A0A1G4KBB5"/>
<gene>
    <name evidence="1" type="ORF">LAMI_0G12266G</name>
</gene>
<name>A0A1G4KBB5_9SACH</name>
<sequence>MKLPFSGLPKQLWAQNGSTAGRPAADILSVLVAYFGQLYTLDKCFLFTVRSVALLFGGPLGLAVWPNDGDGLRSKNCDTSEQDRDRSRCIGLVAFMLTVGVAVRLECATDKKVPLRGALLGLCACRCTADFCLWAAAFSSGGQMGSGCGVVKVFRTQK</sequence>
<dbReference type="EMBL" id="LT598469">
    <property type="protein sequence ID" value="SCV01562.1"/>
    <property type="molecule type" value="Genomic_DNA"/>
</dbReference>
<proteinExistence type="predicted"/>
<dbReference type="Proteomes" id="UP000191024">
    <property type="component" value="Chromosome G"/>
</dbReference>
<protein>
    <submittedName>
        <fullName evidence="1">LAMI_0G12266g1_1</fullName>
    </submittedName>
</protein>